<dbReference type="RefSeq" id="WP_136434666.1">
    <property type="nucleotide sequence ID" value="NZ_JBHSNS010000009.1"/>
</dbReference>
<dbReference type="Pfam" id="PF01497">
    <property type="entry name" value="Peripla_BP_2"/>
    <property type="match status" value="1"/>
</dbReference>
<dbReference type="SUPFAM" id="SSF53807">
    <property type="entry name" value="Helical backbone' metal receptor"/>
    <property type="match status" value="1"/>
</dbReference>
<comment type="caution">
    <text evidence="7">The sequence shown here is derived from an EMBL/GenBank/DDBJ whole genome shotgun (WGS) entry which is preliminary data.</text>
</comment>
<evidence type="ECO:0000256" key="5">
    <source>
        <dbReference type="SAM" id="SignalP"/>
    </source>
</evidence>
<gene>
    <name evidence="7" type="ORF">ACFPQB_16775</name>
</gene>
<comment type="similarity">
    <text evidence="2">Belongs to the bacterial solute-binding protein 8 family.</text>
</comment>
<keyword evidence="4 5" id="KW-0732">Signal</keyword>
<dbReference type="CDD" id="cd01146">
    <property type="entry name" value="FhuD"/>
    <property type="match status" value="1"/>
</dbReference>
<dbReference type="InterPro" id="IPR051313">
    <property type="entry name" value="Bact_iron-sidero_bind"/>
</dbReference>
<evidence type="ECO:0000256" key="4">
    <source>
        <dbReference type="ARBA" id="ARBA00022729"/>
    </source>
</evidence>
<sequence length="347" mass="37019">MRTTRDFRRTTALVTGLASVLALASCGQESDAGTDGTSTVAATDEFPIVIEHAFGETTIEEEPTRVATWGWGSTEAAIAAGVFPVAVAEQVWTVGEDKLLPWVEEAYDEAGVDHPTVLTDPNGGAEVPYDEFIAAEPDLILAPYSGLTKEQYDTLSDIAPVVAFPEAAWTTPWDETIRITANALGRGAQGEKILADIDSYLASEADKHPEFEGRTVAGVWADPNVLSVYTALDPRVAILTKLGLDVAPSVSKLDSSEGGFYYELSYEKADELEADLIVSYHDTEEQAKAMLDDPKAGAIPAVKDGRVAQVVGRVDVSSVSPPTALSFQWEDGMPALIEQIAAALAKE</sequence>
<organism evidence="7 8">
    <name type="scientific">Nocardioides vastitatis</name>
    <dbReference type="NCBI Taxonomy" id="2568655"/>
    <lineage>
        <taxon>Bacteria</taxon>
        <taxon>Bacillati</taxon>
        <taxon>Actinomycetota</taxon>
        <taxon>Actinomycetes</taxon>
        <taxon>Propionibacteriales</taxon>
        <taxon>Nocardioidaceae</taxon>
        <taxon>Nocardioides</taxon>
    </lineage>
</organism>
<name>A0ABW0ZJN8_9ACTN</name>
<keyword evidence="8" id="KW-1185">Reference proteome</keyword>
<dbReference type="PANTHER" id="PTHR30532">
    <property type="entry name" value="IRON III DICITRATE-BINDING PERIPLASMIC PROTEIN"/>
    <property type="match status" value="1"/>
</dbReference>
<feature type="domain" description="Fe/B12 periplasmic-binding" evidence="6">
    <location>
        <begin position="65"/>
        <end position="347"/>
    </location>
</feature>
<evidence type="ECO:0000313" key="7">
    <source>
        <dbReference type="EMBL" id="MFC5730577.1"/>
    </source>
</evidence>
<dbReference type="PANTHER" id="PTHR30532:SF24">
    <property type="entry name" value="FERRIC ENTEROBACTIN-BINDING PERIPLASMIC PROTEIN FEPB"/>
    <property type="match status" value="1"/>
</dbReference>
<keyword evidence="3" id="KW-0813">Transport</keyword>
<evidence type="ECO:0000256" key="1">
    <source>
        <dbReference type="ARBA" id="ARBA00004196"/>
    </source>
</evidence>
<comment type="subcellular location">
    <subcellularLocation>
        <location evidence="1">Cell envelope</location>
    </subcellularLocation>
</comment>
<dbReference type="PROSITE" id="PS50983">
    <property type="entry name" value="FE_B12_PBP"/>
    <property type="match status" value="1"/>
</dbReference>
<proteinExistence type="inferred from homology"/>
<evidence type="ECO:0000259" key="6">
    <source>
        <dbReference type="PROSITE" id="PS50983"/>
    </source>
</evidence>
<dbReference type="PROSITE" id="PS51257">
    <property type="entry name" value="PROKAR_LIPOPROTEIN"/>
    <property type="match status" value="1"/>
</dbReference>
<feature type="chain" id="PRO_5046596311" evidence="5">
    <location>
        <begin position="25"/>
        <end position="347"/>
    </location>
</feature>
<reference evidence="8" key="1">
    <citation type="journal article" date="2019" name="Int. J. Syst. Evol. Microbiol.">
        <title>The Global Catalogue of Microorganisms (GCM) 10K type strain sequencing project: providing services to taxonomists for standard genome sequencing and annotation.</title>
        <authorList>
            <consortium name="The Broad Institute Genomics Platform"/>
            <consortium name="The Broad Institute Genome Sequencing Center for Infectious Disease"/>
            <person name="Wu L."/>
            <person name="Ma J."/>
        </authorList>
    </citation>
    <scope>NUCLEOTIDE SEQUENCE [LARGE SCALE GENOMIC DNA]</scope>
    <source>
        <strain evidence="8">YIM 94188</strain>
    </source>
</reference>
<protein>
    <submittedName>
        <fullName evidence="7">Iron-siderophore ABC transporter substrate-binding protein</fullName>
    </submittedName>
</protein>
<dbReference type="InterPro" id="IPR002491">
    <property type="entry name" value="ABC_transptr_periplasmic_BD"/>
</dbReference>
<accession>A0ABW0ZJN8</accession>
<evidence type="ECO:0000256" key="3">
    <source>
        <dbReference type="ARBA" id="ARBA00022448"/>
    </source>
</evidence>
<evidence type="ECO:0000256" key="2">
    <source>
        <dbReference type="ARBA" id="ARBA00008814"/>
    </source>
</evidence>
<dbReference type="Gene3D" id="3.40.50.1980">
    <property type="entry name" value="Nitrogenase molybdenum iron protein domain"/>
    <property type="match status" value="2"/>
</dbReference>
<dbReference type="EMBL" id="JBHSNS010000009">
    <property type="protein sequence ID" value="MFC5730577.1"/>
    <property type="molecule type" value="Genomic_DNA"/>
</dbReference>
<dbReference type="Proteomes" id="UP001596072">
    <property type="component" value="Unassembled WGS sequence"/>
</dbReference>
<feature type="signal peptide" evidence="5">
    <location>
        <begin position="1"/>
        <end position="24"/>
    </location>
</feature>
<evidence type="ECO:0000313" key="8">
    <source>
        <dbReference type="Proteomes" id="UP001596072"/>
    </source>
</evidence>